<reference evidence="3 4" key="1">
    <citation type="submission" date="2024-05" db="EMBL/GenBank/DDBJ databases">
        <authorList>
            <person name="Duchaud E."/>
        </authorList>
    </citation>
    <scope>NUCLEOTIDE SEQUENCE [LARGE SCALE GENOMIC DNA]</scope>
    <source>
        <strain evidence="3">Ena-SAMPLE-TAB-13-05-2024-13:56:06:370-140305</strain>
    </source>
</reference>
<feature type="coiled-coil region" evidence="1">
    <location>
        <begin position="164"/>
        <end position="205"/>
    </location>
</feature>
<feature type="transmembrane region" description="Helical" evidence="2">
    <location>
        <begin position="218"/>
        <end position="248"/>
    </location>
</feature>
<comment type="caution">
    <text evidence="3">The sequence shown here is derived from an EMBL/GenBank/DDBJ whole genome shotgun (WGS) entry which is preliminary data.</text>
</comment>
<dbReference type="EMBL" id="CAXJRC010000007">
    <property type="protein sequence ID" value="CAL2105506.1"/>
    <property type="molecule type" value="Genomic_DNA"/>
</dbReference>
<evidence type="ECO:0000313" key="3">
    <source>
        <dbReference type="EMBL" id="CAL2105506.1"/>
    </source>
</evidence>
<keyword evidence="2" id="KW-0812">Transmembrane</keyword>
<accession>A0ABM9PIR9</accession>
<feature type="transmembrane region" description="Helical" evidence="2">
    <location>
        <begin position="138"/>
        <end position="160"/>
    </location>
</feature>
<evidence type="ECO:0000313" key="4">
    <source>
        <dbReference type="Proteomes" id="UP001497602"/>
    </source>
</evidence>
<organism evidence="3 4">
    <name type="scientific">Tenacibaculum vairaonense</name>
    <dbReference type="NCBI Taxonomy" id="3137860"/>
    <lineage>
        <taxon>Bacteria</taxon>
        <taxon>Pseudomonadati</taxon>
        <taxon>Bacteroidota</taxon>
        <taxon>Flavobacteriia</taxon>
        <taxon>Flavobacteriales</taxon>
        <taxon>Flavobacteriaceae</taxon>
        <taxon>Tenacibaculum</taxon>
    </lineage>
</organism>
<name>A0ABM9PIR9_9FLAO</name>
<protein>
    <submittedName>
        <fullName evidence="3">Uncharacterized protein</fullName>
    </submittedName>
</protein>
<evidence type="ECO:0000256" key="1">
    <source>
        <dbReference type="SAM" id="Coils"/>
    </source>
</evidence>
<dbReference type="Proteomes" id="UP001497602">
    <property type="component" value="Unassembled WGS sequence"/>
</dbReference>
<keyword evidence="2" id="KW-1133">Transmembrane helix</keyword>
<feature type="transmembrane region" description="Helical" evidence="2">
    <location>
        <begin position="62"/>
        <end position="86"/>
    </location>
</feature>
<evidence type="ECO:0000256" key="2">
    <source>
        <dbReference type="SAM" id="Phobius"/>
    </source>
</evidence>
<sequence>MNNRFHKKSVAEDVRLYAAILKWIEWLTDEYITPLLGILKTKDFEKFKKFEKPKQEKFQKNGLFQANVIDTVFLLLAVVCALFTEILLSQIIFEKVIGISPEKAKYMSWGTTAILFTGSMLIKPVVKDFLCKKPTVPRFFKVGMFTCCCVMFIMGGLSFYNIQKKNYRNDILLLSQRIEELQEESEENQEELVALEAKMKTKIEKVDTTPEYILGSSFLALSLLSLVMLFCSSFLKAVTVLYVQVLWLKFSRDYYYMRIEKQYALYTSLVSRLENAYGLRAPYLRLVGRKVVIESLQAANPVTSEYLKAINTTPSKTPNGLSTHHQTFTP</sequence>
<feature type="transmembrane region" description="Helical" evidence="2">
    <location>
        <begin position="106"/>
        <end position="126"/>
    </location>
</feature>
<keyword evidence="1" id="KW-0175">Coiled coil</keyword>
<keyword evidence="4" id="KW-1185">Reference proteome</keyword>
<proteinExistence type="predicted"/>
<dbReference type="RefSeq" id="WP_348737330.1">
    <property type="nucleotide sequence ID" value="NZ_CAXJRC010000007.1"/>
</dbReference>
<gene>
    <name evidence="3" type="ORF">T190115A13A_160039</name>
</gene>
<keyword evidence="2" id="KW-0472">Membrane</keyword>